<organism evidence="2 3">
    <name type="scientific">Mycolicibacterium canariasense</name>
    <name type="common">Mycobacterium canariasense</name>
    <dbReference type="NCBI Taxonomy" id="228230"/>
    <lineage>
        <taxon>Bacteria</taxon>
        <taxon>Bacillati</taxon>
        <taxon>Actinomycetota</taxon>
        <taxon>Actinomycetes</taxon>
        <taxon>Mycobacteriales</taxon>
        <taxon>Mycobacteriaceae</taxon>
        <taxon>Mycolicibacterium</taxon>
    </lineage>
</organism>
<evidence type="ECO:0000256" key="1">
    <source>
        <dbReference type="SAM" id="Phobius"/>
    </source>
</evidence>
<protein>
    <recommendedName>
        <fullName evidence="4">Lipopolysaccharide biosynthesis protein</fullName>
    </recommendedName>
</protein>
<comment type="caution">
    <text evidence="2">The sequence shown here is derived from an EMBL/GenBank/DDBJ whole genome shotgun (WGS) entry which is preliminary data.</text>
</comment>
<sequence length="244" mass="25554">MRAPVDVPRFRDYLKIIAGGWLVILLATLASAGAAYGAQQLLRDRDYEASVLLMAQVAGDPATFSAYAGGMGANARIATYVGLAQSDLVARRTIDQVPGLGMTPEQLIAETSATWEPGGVNRFGRPNSALLRVKVTDPDPRRAVGLVNAVAANLMAISRELEWTQSQPTDPIQYTGPIAELVPVDAATTATRVPAPMLKGVAVGAGVGFALSLILVLAVGITRDKVLTPAQLNHIAKQAMSGNA</sequence>
<dbReference type="STRING" id="228230.RMCC_5963"/>
<reference evidence="3" key="2">
    <citation type="submission" date="2016-02" db="EMBL/GenBank/DDBJ databases">
        <title>Draft genome sequence of five rapidly growing Mycobacterium species.</title>
        <authorList>
            <person name="Katahira K."/>
            <person name="Gotou Y."/>
            <person name="Iida K."/>
            <person name="Ogura Y."/>
            <person name="Hayashi T."/>
        </authorList>
    </citation>
    <scope>NUCLEOTIDE SEQUENCE [LARGE SCALE GENOMIC DNA]</scope>
    <source>
        <strain evidence="3">JCM15298</strain>
    </source>
</reference>
<dbReference type="EMBL" id="BCSY01000129">
    <property type="protein sequence ID" value="GAS98998.1"/>
    <property type="molecule type" value="Genomic_DNA"/>
</dbReference>
<keyword evidence="1" id="KW-0472">Membrane</keyword>
<evidence type="ECO:0000313" key="2">
    <source>
        <dbReference type="EMBL" id="GAS98998.1"/>
    </source>
</evidence>
<keyword evidence="1" id="KW-0812">Transmembrane</keyword>
<evidence type="ECO:0008006" key="4">
    <source>
        <dbReference type="Google" id="ProtNLM"/>
    </source>
</evidence>
<dbReference type="PANTHER" id="PTHR32309">
    <property type="entry name" value="TYROSINE-PROTEIN KINASE"/>
    <property type="match status" value="1"/>
</dbReference>
<keyword evidence="3" id="KW-1185">Reference proteome</keyword>
<proteinExistence type="predicted"/>
<dbReference type="PANTHER" id="PTHR32309:SF31">
    <property type="entry name" value="CAPSULAR EXOPOLYSACCHARIDE FAMILY"/>
    <property type="match status" value="1"/>
</dbReference>
<keyword evidence="1" id="KW-1133">Transmembrane helix</keyword>
<feature type="transmembrane region" description="Helical" evidence="1">
    <location>
        <begin position="201"/>
        <end position="221"/>
    </location>
</feature>
<dbReference type="RefSeq" id="WP_062659711.1">
    <property type="nucleotide sequence ID" value="NZ_BCSY01000129.1"/>
</dbReference>
<reference evidence="3" key="1">
    <citation type="journal article" date="2016" name="Genome Announc.">
        <title>Draft Genome Sequences of Five Rapidly Growing Mycobacterium Species, M. thermoresistibile, M. fortuitum subsp. acetamidolyticum, M. canariasense, M. brisbanense, and M. novocastrense.</title>
        <authorList>
            <person name="Katahira K."/>
            <person name="Ogura Y."/>
            <person name="Gotoh Y."/>
            <person name="Hayashi T."/>
        </authorList>
    </citation>
    <scope>NUCLEOTIDE SEQUENCE [LARGE SCALE GENOMIC DNA]</scope>
    <source>
        <strain evidence="3">JCM15298</strain>
    </source>
</reference>
<dbReference type="AlphaFoldDB" id="A0A100WJ58"/>
<name>A0A100WJ58_MYCCR</name>
<feature type="transmembrane region" description="Helical" evidence="1">
    <location>
        <begin position="16"/>
        <end position="38"/>
    </location>
</feature>
<accession>A0A100WJ58</accession>
<dbReference type="InterPro" id="IPR050445">
    <property type="entry name" value="Bact_polysacc_biosynth/exp"/>
</dbReference>
<dbReference type="OrthoDB" id="4706637at2"/>
<evidence type="ECO:0000313" key="3">
    <source>
        <dbReference type="Proteomes" id="UP000069443"/>
    </source>
</evidence>
<gene>
    <name evidence="2" type="ORF">RMCC_5963</name>
</gene>
<dbReference type="Proteomes" id="UP000069443">
    <property type="component" value="Unassembled WGS sequence"/>
</dbReference>